<gene>
    <name evidence="4" type="ORF">GCM10009755_16210</name>
</gene>
<dbReference type="PROSITE" id="PS51194">
    <property type="entry name" value="HELICASE_CTER"/>
    <property type="match status" value="1"/>
</dbReference>
<organism evidence="4 5">
    <name type="scientific">Brevibacterium samyangense</name>
    <dbReference type="NCBI Taxonomy" id="366888"/>
    <lineage>
        <taxon>Bacteria</taxon>
        <taxon>Bacillati</taxon>
        <taxon>Actinomycetota</taxon>
        <taxon>Actinomycetes</taxon>
        <taxon>Micrococcales</taxon>
        <taxon>Brevibacteriaceae</taxon>
        <taxon>Brevibacterium</taxon>
    </lineage>
</organism>
<dbReference type="Pfam" id="PF13091">
    <property type="entry name" value="PLDc_2"/>
    <property type="match status" value="1"/>
</dbReference>
<accession>A0ABN2TG41</accession>
<evidence type="ECO:0000259" key="3">
    <source>
        <dbReference type="PROSITE" id="PS51194"/>
    </source>
</evidence>
<dbReference type="Gene3D" id="3.40.50.300">
    <property type="entry name" value="P-loop containing nucleotide triphosphate hydrolases"/>
    <property type="match status" value="2"/>
</dbReference>
<comment type="caution">
    <text evidence="4">The sequence shown here is derived from an EMBL/GenBank/DDBJ whole genome shotgun (WGS) entry which is preliminary data.</text>
</comment>
<dbReference type="InterPro" id="IPR014001">
    <property type="entry name" value="Helicase_ATP-bd"/>
</dbReference>
<keyword evidence="5" id="KW-1185">Reference proteome</keyword>
<evidence type="ECO:0000313" key="4">
    <source>
        <dbReference type="EMBL" id="GAA2006772.1"/>
    </source>
</evidence>
<dbReference type="PANTHER" id="PTHR47396">
    <property type="entry name" value="TYPE I RESTRICTION ENZYME ECOKI R PROTEIN"/>
    <property type="match status" value="1"/>
</dbReference>
<dbReference type="InterPro" id="IPR021835">
    <property type="entry name" value="DUF3427"/>
</dbReference>
<dbReference type="SMART" id="SM00490">
    <property type="entry name" value="HELICc"/>
    <property type="match status" value="1"/>
</dbReference>
<dbReference type="InterPro" id="IPR001650">
    <property type="entry name" value="Helicase_C-like"/>
</dbReference>
<dbReference type="Pfam" id="PF26350">
    <property type="entry name" value="DUF8090"/>
    <property type="match status" value="1"/>
</dbReference>
<dbReference type="InterPro" id="IPR006935">
    <property type="entry name" value="Helicase/UvrB_N"/>
</dbReference>
<dbReference type="InterPro" id="IPR027417">
    <property type="entry name" value="P-loop_NTPase"/>
</dbReference>
<dbReference type="SUPFAM" id="SSF56024">
    <property type="entry name" value="Phospholipase D/nuclease"/>
    <property type="match status" value="1"/>
</dbReference>
<protein>
    <submittedName>
        <fullName evidence="4">DUF3427 domain-containing protein</fullName>
    </submittedName>
</protein>
<evidence type="ECO:0000259" key="2">
    <source>
        <dbReference type="PROSITE" id="PS51192"/>
    </source>
</evidence>
<evidence type="ECO:0000313" key="5">
    <source>
        <dbReference type="Proteomes" id="UP001500755"/>
    </source>
</evidence>
<dbReference type="PROSITE" id="PS51192">
    <property type="entry name" value="HELICASE_ATP_BIND_1"/>
    <property type="match status" value="1"/>
</dbReference>
<dbReference type="InterPro" id="IPR058403">
    <property type="entry name" value="DUF8090"/>
</dbReference>
<dbReference type="Pfam" id="PF11907">
    <property type="entry name" value="DUF3427"/>
    <property type="match status" value="1"/>
</dbReference>
<dbReference type="SMART" id="SM00487">
    <property type="entry name" value="DEXDc"/>
    <property type="match status" value="1"/>
</dbReference>
<feature type="domain" description="Helicase C-terminal" evidence="3">
    <location>
        <begin position="399"/>
        <end position="560"/>
    </location>
</feature>
<dbReference type="Pfam" id="PF00271">
    <property type="entry name" value="Helicase_C"/>
    <property type="match status" value="1"/>
</dbReference>
<dbReference type="CDD" id="cd18032">
    <property type="entry name" value="DEXHc_RE_I_III_res"/>
    <property type="match status" value="1"/>
</dbReference>
<dbReference type="RefSeq" id="WP_344308645.1">
    <property type="nucleotide sequence ID" value="NZ_BAAANO010000014.1"/>
</dbReference>
<dbReference type="EMBL" id="BAAANO010000014">
    <property type="protein sequence ID" value="GAA2006772.1"/>
    <property type="molecule type" value="Genomic_DNA"/>
</dbReference>
<dbReference type="SUPFAM" id="SSF52540">
    <property type="entry name" value="P-loop containing nucleoside triphosphate hydrolases"/>
    <property type="match status" value="1"/>
</dbReference>
<dbReference type="Proteomes" id="UP001500755">
    <property type="component" value="Unassembled WGS sequence"/>
</dbReference>
<dbReference type="PANTHER" id="PTHR47396:SF1">
    <property type="entry name" value="ATP-DEPENDENT HELICASE IRC3-RELATED"/>
    <property type="match status" value="1"/>
</dbReference>
<dbReference type="InterPro" id="IPR025202">
    <property type="entry name" value="PLD-like_dom"/>
</dbReference>
<dbReference type="Pfam" id="PF04851">
    <property type="entry name" value="ResIII"/>
    <property type="match status" value="1"/>
</dbReference>
<dbReference type="PROSITE" id="PS50035">
    <property type="entry name" value="PLD"/>
    <property type="match status" value="1"/>
</dbReference>
<reference evidence="4 5" key="1">
    <citation type="journal article" date="2019" name="Int. J. Syst. Evol. Microbiol.">
        <title>The Global Catalogue of Microorganisms (GCM) 10K type strain sequencing project: providing services to taxonomists for standard genome sequencing and annotation.</title>
        <authorList>
            <consortium name="The Broad Institute Genomics Platform"/>
            <consortium name="The Broad Institute Genome Sequencing Center for Infectious Disease"/>
            <person name="Wu L."/>
            <person name="Ma J."/>
        </authorList>
    </citation>
    <scope>NUCLEOTIDE SEQUENCE [LARGE SCALE GENOMIC DNA]</scope>
    <source>
        <strain evidence="4 5">JCM 14546</strain>
    </source>
</reference>
<dbReference type="Gene3D" id="3.30.870.10">
    <property type="entry name" value="Endonuclease Chain A"/>
    <property type="match status" value="1"/>
</dbReference>
<dbReference type="CDD" id="cd18799">
    <property type="entry name" value="SF2_C_EcoAI-like"/>
    <property type="match status" value="1"/>
</dbReference>
<name>A0ABN2TG41_9MICO</name>
<feature type="domain" description="Helicase ATP-binding" evidence="2">
    <location>
        <begin position="201"/>
        <end position="353"/>
    </location>
</feature>
<dbReference type="InterPro" id="IPR050742">
    <property type="entry name" value="Helicase_Restrict-Modif_Enz"/>
</dbReference>
<dbReference type="InterPro" id="IPR001736">
    <property type="entry name" value="PLipase_D/transphosphatidylase"/>
</dbReference>
<sequence>MVVNDGEEGSALRILREELKRSTSFDWSVAFVTSAAVAMLKQELADFSGQGRITTSTYLGFNKPEALRELLHLERLGVEVRLHDLEAFHPKGYIFENEYGITAMVGSSNLTERALTSNREWNLKVSAHPQSDLAGQFHALVEQQLNESTRLSEEWIDEYARTYVPMPRRKARRPANLSPESTDSLIVPNDMQTLALASLEQIRSSGERRALVISATGTGKTILSALEIRQAAPRRALFIVHREQILDRTIEEFKKVLPGAPSDFGKVSGASRDLDAKHVFATVQTLARPEVLNSIPRDAFDYVIVDEAHRATANQHRAVIDYLEPDFLLGMTATPERMDGADVYALFDHNLAYEIRLNDALENDMLAPFHYYGVADVDFVDGKTSNAKDDLSKLSQGLRVQHIVDTLEKYGHAGTPVRGLMFCSRNEEAARLSAALNGETVNGRPLRTAALSGKNSVAEREALAVQLAEGNLDYLLTVDIFNEGIDIPSVNQVVFLRQTQSSIVFTQQLGRGLRKAPGKEYLVAIDFIGNYDNNYLIPIALFGDRSFNKENIRKALIDAEEQGVTAGVSSIHFDRVAHSRVLESLSRAKVDGIAHLKPEIVDLRNKLGRIPRLVDFHEQKSVDPVLIGSGGSWKHYDALMARVFKLEPGFSAAEERFLLFLGQEVLTAKRMHEALVLRELLEEGSMALQDVRDVLATRGLVSEAALSGALDTLTLTGFSEGDTKKYGEPLASLESESVALNPTFRSLYEAGGAFAETVDDAVATSLAVTHDRYGTEERFVIGKQYSRRDVARTFGWPRSFSSTLYGYRVYEGECPLFITLNKSDDVSATTAYKEGLIDHSSMSWSTKSNRTLKSAEIQPILNNTVRIEVFVKNSDAEGTDYFYLGRARAANAVDSTMADEKNTPVVEMILNFEEPIGAGLYDYFHPTVVTSSTAFTP</sequence>
<evidence type="ECO:0000259" key="1">
    <source>
        <dbReference type="PROSITE" id="PS50035"/>
    </source>
</evidence>
<proteinExistence type="predicted"/>
<feature type="domain" description="PLD phosphodiesterase" evidence="1">
    <location>
        <begin position="84"/>
        <end position="114"/>
    </location>
</feature>